<reference evidence="6" key="1">
    <citation type="submission" date="2017-04" db="EMBL/GenBank/DDBJ databases">
        <authorList>
            <person name="Varghese N."/>
            <person name="Submissions S."/>
        </authorList>
    </citation>
    <scope>NUCLEOTIDE SEQUENCE [LARGE SCALE GENOMIC DNA]</scope>
    <source>
        <strain evidence="6">DSM 20463</strain>
    </source>
</reference>
<protein>
    <submittedName>
        <fullName evidence="5">MobA/MobL family protein</fullName>
    </submittedName>
</protein>
<evidence type="ECO:0000313" key="6">
    <source>
        <dbReference type="Proteomes" id="UP000192368"/>
    </source>
</evidence>
<dbReference type="Gene3D" id="3.30.930.30">
    <property type="match status" value="1"/>
</dbReference>
<sequence length="566" mass="67254">MEIKNLHTHVDIVTRSKGASVIAKAAYNARDKLNDEHYGKVHDYSKKEDLVFSKIFLPEHIPKKFSNREYLWNEVEKIEKSKNSQLARNLLFTLPRELNQEDRIKLISEFIEENFTSKRMIADCNIHNPLASDNEEQPHAHILLTLREIDEHGKWKPKCRKEYILDENGEKIKLKSGNYKSRKVNLNDWNEPDKAKKWRENFSKKANEYLEKNHIDKRIDPRTFEEQGREELPQIHLGTASYQMEKKGIKTERGNRNRLIIAINKEFKKLKAELKEAEEFFISLWGKVKSAMGKYSIEKQEEYNLSHDLFDVYSYIETYYRIQKELSKNLSYNNRERKEHFDSNKHMHALAFMRNNNLKTILDIQLKKDEVAIKLKNNKDKISDCNKAIKNIDTLMKQAKIIKENKMVYDKYKGADNSIFSKIAGASKEEYYHSHKEEIDEYKRAKAIVKKLTGSETIEIKKWEKIKSDLQTEISHLSFYQKDIKKEVDQINHIKYLVGEVNKEFDIDINIEIEIAYQKAIVRGEKPSVKMVLEKFQKQIEKEDRQKAWAKEHYKKKDHSHKETER</sequence>
<dbReference type="RefSeq" id="WP_084231230.1">
    <property type="nucleotide sequence ID" value="NZ_FWWR01000011.1"/>
</dbReference>
<comment type="similarity">
    <text evidence="1">Belongs to the MobA/MobL family.</text>
</comment>
<organism evidence="5 6">
    <name type="scientific">Peptoniphilus asaccharolyticus DSM 20463</name>
    <dbReference type="NCBI Taxonomy" id="573058"/>
    <lineage>
        <taxon>Bacteria</taxon>
        <taxon>Bacillati</taxon>
        <taxon>Bacillota</taxon>
        <taxon>Tissierellia</taxon>
        <taxon>Tissierellales</taxon>
        <taxon>Peptoniphilaceae</taxon>
        <taxon>Peptoniphilus</taxon>
    </lineage>
</organism>
<dbReference type="EMBL" id="FWWR01000011">
    <property type="protein sequence ID" value="SMB90763.1"/>
    <property type="molecule type" value="Genomic_DNA"/>
</dbReference>
<dbReference type="STRING" id="573058.SAMN00017477_1681"/>
<evidence type="ECO:0000256" key="1">
    <source>
        <dbReference type="ARBA" id="ARBA00010873"/>
    </source>
</evidence>
<evidence type="ECO:0000256" key="2">
    <source>
        <dbReference type="ARBA" id="ARBA00022971"/>
    </source>
</evidence>
<proteinExistence type="inferred from homology"/>
<gene>
    <name evidence="5" type="ORF">SAMN00017477_1681</name>
</gene>
<dbReference type="Pfam" id="PF03389">
    <property type="entry name" value="MobA_MobL"/>
    <property type="match status" value="1"/>
</dbReference>
<dbReference type="OrthoDB" id="1826980at2"/>
<keyword evidence="6" id="KW-1185">Reference proteome</keyword>
<dbReference type="AlphaFoldDB" id="A0A1W1VC18"/>
<dbReference type="InterPro" id="IPR005053">
    <property type="entry name" value="MobA_MobL"/>
</dbReference>
<feature type="domain" description="MobA/MobL protein" evidence="4">
    <location>
        <begin position="20"/>
        <end position="247"/>
    </location>
</feature>
<evidence type="ECO:0000256" key="3">
    <source>
        <dbReference type="SAM" id="MobiDB-lite"/>
    </source>
</evidence>
<name>A0A1W1VC18_PEPAS</name>
<dbReference type="NCBIfam" id="NF041496">
    <property type="entry name" value="MobQ"/>
    <property type="match status" value="1"/>
</dbReference>
<accession>A0A1W1VC18</accession>
<feature type="region of interest" description="Disordered" evidence="3">
    <location>
        <begin position="547"/>
        <end position="566"/>
    </location>
</feature>
<dbReference type="Proteomes" id="UP000192368">
    <property type="component" value="Unassembled WGS sequence"/>
</dbReference>
<evidence type="ECO:0000259" key="4">
    <source>
        <dbReference type="Pfam" id="PF03389"/>
    </source>
</evidence>
<keyword evidence="2" id="KW-0184">Conjugation</keyword>
<evidence type="ECO:0000313" key="5">
    <source>
        <dbReference type="EMBL" id="SMB90763.1"/>
    </source>
</evidence>